<evidence type="ECO:0000256" key="3">
    <source>
        <dbReference type="SAM" id="MobiDB-lite"/>
    </source>
</evidence>
<name>A0ABT2QNZ9_9STAP</name>
<dbReference type="InterPro" id="IPR029063">
    <property type="entry name" value="SAM-dependent_MTases_sf"/>
</dbReference>
<evidence type="ECO:0000256" key="1">
    <source>
        <dbReference type="ARBA" id="ARBA00022603"/>
    </source>
</evidence>
<proteinExistence type="predicted"/>
<dbReference type="EMBL" id="JAOPKZ010000004">
    <property type="protein sequence ID" value="MCU5745691.1"/>
    <property type="molecule type" value="Genomic_DNA"/>
</dbReference>
<organism evidence="4 5">
    <name type="scientific">Staphylococcus marylandisciuri</name>
    <dbReference type="NCBI Taxonomy" id="2981529"/>
    <lineage>
        <taxon>Bacteria</taxon>
        <taxon>Bacillati</taxon>
        <taxon>Bacillota</taxon>
        <taxon>Bacilli</taxon>
        <taxon>Bacillales</taxon>
        <taxon>Staphylococcaceae</taxon>
        <taxon>Staphylococcus</taxon>
    </lineage>
</organism>
<feature type="compositionally biased region" description="Basic and acidic residues" evidence="3">
    <location>
        <begin position="11"/>
        <end position="24"/>
    </location>
</feature>
<dbReference type="PIRSF" id="PIRSF004553">
    <property type="entry name" value="CHP00095"/>
    <property type="match status" value="1"/>
</dbReference>
<dbReference type="EC" id="2.1.1.171" evidence="4"/>
<feature type="compositionally biased region" description="Basic residues" evidence="3">
    <location>
        <begin position="1"/>
        <end position="10"/>
    </location>
</feature>
<dbReference type="PANTHER" id="PTHR43542">
    <property type="entry name" value="METHYLTRANSFERASE"/>
    <property type="match status" value="1"/>
</dbReference>
<keyword evidence="2 4" id="KW-0808">Transferase</keyword>
<dbReference type="PANTHER" id="PTHR43542:SF1">
    <property type="entry name" value="METHYLTRANSFERASE"/>
    <property type="match status" value="1"/>
</dbReference>
<dbReference type="NCBIfam" id="TIGR00095">
    <property type="entry name" value="16S rRNA (guanine(966)-N(2))-methyltransferase RsmD"/>
    <property type="match status" value="1"/>
</dbReference>
<sequence length="185" mass="20833">MRVIAGRHKSKPLDSLEGRTTRPTTDKVKEGIFNSLHEIRGVGLDLFAGSGALGIEALSRGMDKVIFIDQNFKAFKVIKGNLQQLGLENQSEVYKNNAARALKILAKREMQFDVIFLDPPYEKGLIDESLEAIASFDLLKETGIIVCEFNHREDINIGNFQMIKRYNYGLTNTMLLEKGEQNVNN</sequence>
<comment type="caution">
    <text evidence="4">The sequence shown here is derived from an EMBL/GenBank/DDBJ whole genome shotgun (WGS) entry which is preliminary data.</text>
</comment>
<evidence type="ECO:0000313" key="4">
    <source>
        <dbReference type="EMBL" id="MCU5745691.1"/>
    </source>
</evidence>
<dbReference type="InterPro" id="IPR004398">
    <property type="entry name" value="RNA_MeTrfase_RsmD"/>
</dbReference>
<feature type="region of interest" description="Disordered" evidence="3">
    <location>
        <begin position="1"/>
        <end position="24"/>
    </location>
</feature>
<dbReference type="RefSeq" id="WP_262855058.1">
    <property type="nucleotide sequence ID" value="NZ_JAOPKZ010000004.1"/>
</dbReference>
<dbReference type="CDD" id="cd02440">
    <property type="entry name" value="AdoMet_MTases"/>
    <property type="match status" value="1"/>
</dbReference>
<dbReference type="Pfam" id="PF03602">
    <property type="entry name" value="Cons_hypoth95"/>
    <property type="match status" value="1"/>
</dbReference>
<gene>
    <name evidence="4" type="primary">rsmD</name>
    <name evidence="4" type="ORF">N9R04_03010</name>
</gene>
<evidence type="ECO:0000256" key="2">
    <source>
        <dbReference type="ARBA" id="ARBA00022679"/>
    </source>
</evidence>
<dbReference type="Gene3D" id="3.40.50.150">
    <property type="entry name" value="Vaccinia Virus protein VP39"/>
    <property type="match status" value="1"/>
</dbReference>
<reference evidence="4 5" key="1">
    <citation type="journal article" date="2023" name="Int. J. Syst. Evol. Microbiol.">
        <title>Streptococcus sciuri sp. nov., Staphylococcus marylandisciuri sp. nov. and Staphylococcus americanisciuri sp. nov., isolated from faeces of eastern grey squirrel (Sciurus carolinensis).</title>
        <authorList>
            <person name="Volokhov D.V."/>
            <person name="Zagorodnyaya T.A."/>
            <person name="Furtak V.A."/>
            <person name="Nattanmai G."/>
            <person name="Randall L."/>
            <person name="Jose S."/>
            <person name="Gao Y."/>
            <person name="Eisenberg T."/>
            <person name="Delmonte P."/>
            <person name="Blom J."/>
            <person name="Mitchell K.K."/>
        </authorList>
    </citation>
    <scope>NUCLEOTIDE SEQUENCE [LARGE SCALE GENOMIC DNA]</scope>
    <source>
        <strain evidence="4 5">SQ8-PEA</strain>
    </source>
</reference>
<evidence type="ECO:0000313" key="5">
    <source>
        <dbReference type="Proteomes" id="UP001209553"/>
    </source>
</evidence>
<dbReference type="InterPro" id="IPR002052">
    <property type="entry name" value="DNA_methylase_N6_adenine_CS"/>
</dbReference>
<keyword evidence="1 4" id="KW-0489">Methyltransferase</keyword>
<accession>A0ABT2QNZ9</accession>
<dbReference type="GO" id="GO:0052913">
    <property type="term" value="F:16S rRNA (guanine(966)-N(2))-methyltransferase activity"/>
    <property type="evidence" value="ECO:0007669"/>
    <property type="project" value="UniProtKB-EC"/>
</dbReference>
<dbReference type="Proteomes" id="UP001209553">
    <property type="component" value="Unassembled WGS sequence"/>
</dbReference>
<keyword evidence="5" id="KW-1185">Reference proteome</keyword>
<dbReference type="SUPFAM" id="SSF53335">
    <property type="entry name" value="S-adenosyl-L-methionine-dependent methyltransferases"/>
    <property type="match status" value="1"/>
</dbReference>
<dbReference type="PROSITE" id="PS00092">
    <property type="entry name" value="N6_MTASE"/>
    <property type="match status" value="1"/>
</dbReference>
<protein>
    <submittedName>
        <fullName evidence="4">16S rRNA (Guanine(966)-N(2))-methyltransferase RsmD</fullName>
        <ecNumber evidence="4">2.1.1.171</ecNumber>
    </submittedName>
</protein>